<reference evidence="3" key="2">
    <citation type="submission" date="2019-02" db="EMBL/GenBank/DDBJ databases">
        <title>Granulicella sibirica sp. nov., a psychrotolerant acidobacterium isolated from an organic soil layer in forested tundra, West Siberia.</title>
        <authorList>
            <person name="Oshkin I.Y."/>
            <person name="Kulichevskaya I.S."/>
            <person name="Rijpstra W.I.C."/>
            <person name="Sinninghe Damste J.S."/>
            <person name="Rakitin A.L."/>
            <person name="Ravin N.V."/>
            <person name="Dedysh S.N."/>
        </authorList>
    </citation>
    <scope>NUCLEOTIDE SEQUENCE [LARGE SCALE GENOMIC DNA]</scope>
    <source>
        <strain evidence="3">AF10</strain>
    </source>
</reference>
<evidence type="ECO:0000256" key="1">
    <source>
        <dbReference type="SAM" id="MobiDB-lite"/>
    </source>
</evidence>
<accession>A0A4Q0T7C7</accession>
<evidence type="ECO:0000313" key="2">
    <source>
        <dbReference type="EMBL" id="RXH58962.1"/>
    </source>
</evidence>
<protein>
    <submittedName>
        <fullName evidence="2">Uncharacterized protein</fullName>
    </submittedName>
</protein>
<dbReference type="Proteomes" id="UP000289437">
    <property type="component" value="Unassembled WGS sequence"/>
</dbReference>
<keyword evidence="3" id="KW-1185">Reference proteome</keyword>
<proteinExistence type="predicted"/>
<evidence type="ECO:0000313" key="3">
    <source>
        <dbReference type="Proteomes" id="UP000289437"/>
    </source>
</evidence>
<sequence length="40" mass="4506">MDVRMKTAAGLSIKELRPELSQGKEARQLDRDNEIHIAKG</sequence>
<feature type="region of interest" description="Disordered" evidence="1">
    <location>
        <begin position="19"/>
        <end position="40"/>
    </location>
</feature>
<gene>
    <name evidence="2" type="ORF">GRAN_2272</name>
</gene>
<comment type="caution">
    <text evidence="2">The sequence shown here is derived from an EMBL/GenBank/DDBJ whole genome shotgun (WGS) entry which is preliminary data.</text>
</comment>
<dbReference type="AlphaFoldDB" id="A0A4Q0T7C7"/>
<name>A0A4Q0T7C7_9BACT</name>
<reference evidence="2 3" key="1">
    <citation type="submission" date="2018-11" db="EMBL/GenBank/DDBJ databases">
        <authorList>
            <person name="Mardanov A.V."/>
            <person name="Ravin N.V."/>
            <person name="Dedysh S.N."/>
        </authorList>
    </citation>
    <scope>NUCLEOTIDE SEQUENCE [LARGE SCALE GENOMIC DNA]</scope>
    <source>
        <strain evidence="2 3">AF10</strain>
    </source>
</reference>
<dbReference type="EMBL" id="RDSM01000001">
    <property type="protein sequence ID" value="RXH58962.1"/>
    <property type="molecule type" value="Genomic_DNA"/>
</dbReference>
<organism evidence="2 3">
    <name type="scientific">Granulicella sibirica</name>
    <dbReference type="NCBI Taxonomy" id="2479048"/>
    <lineage>
        <taxon>Bacteria</taxon>
        <taxon>Pseudomonadati</taxon>
        <taxon>Acidobacteriota</taxon>
        <taxon>Terriglobia</taxon>
        <taxon>Terriglobales</taxon>
        <taxon>Acidobacteriaceae</taxon>
        <taxon>Granulicella</taxon>
    </lineage>
</organism>